<feature type="compositionally biased region" description="Basic residues" evidence="1">
    <location>
        <begin position="14"/>
        <end position="33"/>
    </location>
</feature>
<name>A0A9D3M482_ANGAN</name>
<dbReference type="AlphaFoldDB" id="A0A9D3M482"/>
<evidence type="ECO:0000256" key="1">
    <source>
        <dbReference type="SAM" id="MobiDB-lite"/>
    </source>
</evidence>
<proteinExistence type="predicted"/>
<organism evidence="2 3">
    <name type="scientific">Anguilla anguilla</name>
    <name type="common">European freshwater eel</name>
    <name type="synonym">Muraena anguilla</name>
    <dbReference type="NCBI Taxonomy" id="7936"/>
    <lineage>
        <taxon>Eukaryota</taxon>
        <taxon>Metazoa</taxon>
        <taxon>Chordata</taxon>
        <taxon>Craniata</taxon>
        <taxon>Vertebrata</taxon>
        <taxon>Euteleostomi</taxon>
        <taxon>Actinopterygii</taxon>
        <taxon>Neopterygii</taxon>
        <taxon>Teleostei</taxon>
        <taxon>Anguilliformes</taxon>
        <taxon>Anguillidae</taxon>
        <taxon>Anguilla</taxon>
    </lineage>
</organism>
<evidence type="ECO:0000313" key="3">
    <source>
        <dbReference type="Proteomes" id="UP001044222"/>
    </source>
</evidence>
<sequence length="278" mass="31695">MTYVIIWFPQAARRKRNGEKRPNRPKAAGRRRLQYSARPKPRPRTEQAMAAQVFVPPARKKIQLPVTPFWKGAPYPRPLVKYTSALPLRWARLRRKAPLPPRAGRAARQARGRASPSPARLRSSQSGTSQKPAAAQDRGRGRAGPSDPARPRPLQTRTQAPPNTPAERAPPEGERRGRGGCEQGLQSGQVPSALQPQLRLQLPLPAPVPLPLQRRRTRYLSRRYLQQMEWYRALRKEKKLRDARRRLDELCSMVSPTPPYTPGPAWVKHRGGKFRFRK</sequence>
<gene>
    <name evidence="2" type="ORF">ANANG_G00189050</name>
</gene>
<feature type="compositionally biased region" description="Basic and acidic residues" evidence="1">
    <location>
        <begin position="169"/>
        <end position="179"/>
    </location>
</feature>
<evidence type="ECO:0000313" key="2">
    <source>
        <dbReference type="EMBL" id="KAG5840460.1"/>
    </source>
</evidence>
<comment type="caution">
    <text evidence="2">The sequence shown here is derived from an EMBL/GenBank/DDBJ whole genome shotgun (WGS) entry which is preliminary data.</text>
</comment>
<dbReference type="Proteomes" id="UP001044222">
    <property type="component" value="Chromosome 10"/>
</dbReference>
<feature type="region of interest" description="Disordered" evidence="1">
    <location>
        <begin position="14"/>
        <end position="48"/>
    </location>
</feature>
<dbReference type="EMBL" id="JAFIRN010000010">
    <property type="protein sequence ID" value="KAG5840460.1"/>
    <property type="molecule type" value="Genomic_DNA"/>
</dbReference>
<accession>A0A9D3M482</accession>
<feature type="region of interest" description="Disordered" evidence="1">
    <location>
        <begin position="97"/>
        <end position="190"/>
    </location>
</feature>
<reference evidence="2" key="1">
    <citation type="submission" date="2021-01" db="EMBL/GenBank/DDBJ databases">
        <title>A chromosome-scale assembly of European eel, Anguilla anguilla.</title>
        <authorList>
            <person name="Henkel C."/>
            <person name="Jong-Raadsen S.A."/>
            <person name="Dufour S."/>
            <person name="Weltzien F.-A."/>
            <person name="Palstra A.P."/>
            <person name="Pelster B."/>
            <person name="Spaink H.P."/>
            <person name="Van Den Thillart G.E."/>
            <person name="Jansen H."/>
            <person name="Zahm M."/>
            <person name="Klopp C."/>
            <person name="Cedric C."/>
            <person name="Louis A."/>
            <person name="Berthelot C."/>
            <person name="Parey E."/>
            <person name="Roest Crollius H."/>
            <person name="Montfort J."/>
            <person name="Robinson-Rechavi M."/>
            <person name="Bucao C."/>
            <person name="Bouchez O."/>
            <person name="Gislard M."/>
            <person name="Lluch J."/>
            <person name="Milhes M."/>
            <person name="Lampietro C."/>
            <person name="Lopez Roques C."/>
            <person name="Donnadieu C."/>
            <person name="Braasch I."/>
            <person name="Desvignes T."/>
            <person name="Postlethwait J."/>
            <person name="Bobe J."/>
            <person name="Guiguen Y."/>
            <person name="Dirks R."/>
        </authorList>
    </citation>
    <scope>NUCLEOTIDE SEQUENCE</scope>
    <source>
        <strain evidence="2">Tag_6206</strain>
        <tissue evidence="2">Liver</tissue>
    </source>
</reference>
<protein>
    <submittedName>
        <fullName evidence="2">Uncharacterized protein</fullName>
    </submittedName>
</protein>
<keyword evidence="3" id="KW-1185">Reference proteome</keyword>
<feature type="compositionally biased region" description="Low complexity" evidence="1">
    <location>
        <begin position="102"/>
        <end position="126"/>
    </location>
</feature>